<keyword evidence="3" id="KW-0998">Cell outer membrane</keyword>
<evidence type="ECO:0000313" key="7">
    <source>
        <dbReference type="Proteomes" id="UP000245880"/>
    </source>
</evidence>
<dbReference type="Gene3D" id="2.60.40.1120">
    <property type="entry name" value="Carboxypeptidase-like, regulatory domain"/>
    <property type="match status" value="1"/>
</dbReference>
<dbReference type="CDD" id="cd07185">
    <property type="entry name" value="OmpA_C-like"/>
    <property type="match status" value="1"/>
</dbReference>
<dbReference type="PRINTS" id="PR01021">
    <property type="entry name" value="OMPADOMAIN"/>
</dbReference>
<dbReference type="Proteomes" id="UP000245880">
    <property type="component" value="Unassembled WGS sequence"/>
</dbReference>
<dbReference type="Pfam" id="PF07676">
    <property type="entry name" value="PD40"/>
    <property type="match status" value="3"/>
</dbReference>
<dbReference type="InterPro" id="IPR006664">
    <property type="entry name" value="OMP_bac"/>
</dbReference>
<protein>
    <submittedName>
        <fullName evidence="6">Outer membrane protein OmpA-like peptidoglycan-associated protein</fullName>
    </submittedName>
</protein>
<dbReference type="EMBL" id="QGDT01000010">
    <property type="protein sequence ID" value="PWJ56806.1"/>
    <property type="molecule type" value="Genomic_DNA"/>
</dbReference>
<proteinExistence type="predicted"/>
<evidence type="ECO:0000256" key="4">
    <source>
        <dbReference type="PROSITE-ProRule" id="PRU00473"/>
    </source>
</evidence>
<dbReference type="CDD" id="cd15482">
    <property type="entry name" value="Sialidase_non-viral"/>
    <property type="match status" value="1"/>
</dbReference>
<dbReference type="InterPro" id="IPR036737">
    <property type="entry name" value="OmpA-like_sf"/>
</dbReference>
<evidence type="ECO:0000256" key="1">
    <source>
        <dbReference type="ARBA" id="ARBA00004442"/>
    </source>
</evidence>
<dbReference type="PANTHER" id="PTHR30329">
    <property type="entry name" value="STATOR ELEMENT OF FLAGELLAR MOTOR COMPLEX"/>
    <property type="match status" value="1"/>
</dbReference>
<name>A0A316AG94_9BACT</name>
<gene>
    <name evidence="6" type="ORF">CLV98_110117</name>
</gene>
<dbReference type="AlphaFoldDB" id="A0A316AG94"/>
<dbReference type="PROSITE" id="PS51123">
    <property type="entry name" value="OMPA_2"/>
    <property type="match status" value="1"/>
</dbReference>
<sequence length="683" mass="75494">MTPITTRVHLKLSYLLVFAFVLKTAFVKAQEVAWASKILGYSSELRTEGSGTGYRAIQILGKPNKLPAVGDSPVAWSPAQADRHEDEWIKVGFDATMPLEQVVIAENFHPGAISKVFAYDSTGKEYLIEERTPGVVQPKGRMFRIFPKQKGIICKAIKVVLTPSAVAGYNQIDAIGISSGTQPIEAEIVISATHQLKEKKENLGAAINSPGVEIAPVIASDGKTLFFARSDHPQNLGSRYRQDIWESTLRADGNWETATNLGPPLNNIGDNALTSISADGKKIYLVNKYLPDGTLEFGFSYSLKTSTGWSFPKELIIPSLGYNHNHASLEITVSPLGNVLLISIERPDTEGKRDIYVCFSTGANTWTAPMNIGKTINTAAHEGSPFLALDNKTLYFSSEGHSGYGDSDLFVSRRLDDTWVNWSEPENLGNQINSPRWEGYFNVPADGKYAYFCSSDQSLGEIDIFRIPLSAEQKPEPVAMASGMVYDKNTSKPLPAHIQVVRVSDDSTVTSALYEPGNGKYQVYLPLKETYKVMATQEGYFATVEPLNLSEDSLYREISLNLYLAPIEKGQQIRLSNTMFAQSSAEIDASTYEELNTVVELMKTHSSMNILLEGHTDNQGDTNKNIRLSQDRVDAVKKYLVAQGINASRIKTKAWGPSRPITHNLTEEARQKNRRVEFTILDL</sequence>
<dbReference type="GO" id="GO:0009279">
    <property type="term" value="C:cell outer membrane"/>
    <property type="evidence" value="ECO:0007669"/>
    <property type="project" value="UniProtKB-SubCell"/>
</dbReference>
<dbReference type="PANTHER" id="PTHR30329:SF21">
    <property type="entry name" value="LIPOPROTEIN YIAD-RELATED"/>
    <property type="match status" value="1"/>
</dbReference>
<evidence type="ECO:0000259" key="5">
    <source>
        <dbReference type="PROSITE" id="PS51123"/>
    </source>
</evidence>
<feature type="domain" description="OmpA-like" evidence="5">
    <location>
        <begin position="567"/>
        <end position="683"/>
    </location>
</feature>
<dbReference type="Pfam" id="PF00691">
    <property type="entry name" value="OmpA"/>
    <property type="match status" value="1"/>
</dbReference>
<dbReference type="InterPro" id="IPR011659">
    <property type="entry name" value="WD40"/>
</dbReference>
<dbReference type="OrthoDB" id="1490539at2"/>
<comment type="caution">
    <text evidence="6">The sequence shown here is derived from an EMBL/GenBank/DDBJ whole genome shotgun (WGS) entry which is preliminary data.</text>
</comment>
<evidence type="ECO:0000256" key="2">
    <source>
        <dbReference type="ARBA" id="ARBA00023136"/>
    </source>
</evidence>
<comment type="subcellular location">
    <subcellularLocation>
        <location evidence="1">Cell outer membrane</location>
    </subcellularLocation>
</comment>
<keyword evidence="7" id="KW-1185">Reference proteome</keyword>
<dbReference type="Gene3D" id="3.30.1330.60">
    <property type="entry name" value="OmpA-like domain"/>
    <property type="match status" value="1"/>
</dbReference>
<accession>A0A316AG94</accession>
<organism evidence="6 7">
    <name type="scientific">Dyadobacter jejuensis</name>
    <dbReference type="NCBI Taxonomy" id="1082580"/>
    <lineage>
        <taxon>Bacteria</taxon>
        <taxon>Pseudomonadati</taxon>
        <taxon>Bacteroidota</taxon>
        <taxon>Cytophagia</taxon>
        <taxon>Cytophagales</taxon>
        <taxon>Spirosomataceae</taxon>
        <taxon>Dyadobacter</taxon>
    </lineage>
</organism>
<dbReference type="SUPFAM" id="SSF82171">
    <property type="entry name" value="DPP6 N-terminal domain-like"/>
    <property type="match status" value="1"/>
</dbReference>
<evidence type="ECO:0000256" key="3">
    <source>
        <dbReference type="ARBA" id="ARBA00023237"/>
    </source>
</evidence>
<dbReference type="InterPro" id="IPR050330">
    <property type="entry name" value="Bact_OuterMem_StrucFunc"/>
</dbReference>
<keyword evidence="2 4" id="KW-0472">Membrane</keyword>
<evidence type="ECO:0000313" key="6">
    <source>
        <dbReference type="EMBL" id="PWJ56806.1"/>
    </source>
</evidence>
<dbReference type="InterPro" id="IPR006665">
    <property type="entry name" value="OmpA-like"/>
</dbReference>
<dbReference type="RefSeq" id="WP_109676214.1">
    <property type="nucleotide sequence ID" value="NZ_QGDT01000010.1"/>
</dbReference>
<reference evidence="6 7" key="1">
    <citation type="submission" date="2018-03" db="EMBL/GenBank/DDBJ databases">
        <title>Genomic Encyclopedia of Archaeal and Bacterial Type Strains, Phase II (KMG-II): from individual species to whole genera.</title>
        <authorList>
            <person name="Goeker M."/>
        </authorList>
    </citation>
    <scope>NUCLEOTIDE SEQUENCE [LARGE SCALE GENOMIC DNA]</scope>
    <source>
        <strain evidence="6 7">DSM 100346</strain>
    </source>
</reference>
<dbReference type="SUPFAM" id="SSF103088">
    <property type="entry name" value="OmpA-like"/>
    <property type="match status" value="1"/>
</dbReference>